<dbReference type="EMBL" id="AP011946">
    <property type="protein sequence ID" value="BAM38901.1"/>
    <property type="molecule type" value="Genomic_DNA"/>
</dbReference>
<proteinExistence type="predicted"/>
<dbReference type="Pfam" id="PF04385">
    <property type="entry name" value="FAINT"/>
    <property type="match status" value="2"/>
</dbReference>
<reference evidence="2 3" key="1">
    <citation type="journal article" date="2012" name="MBio">
        <title>Comparative genome analysis of three eukaryotic parasites with differing abilities to transform leukocytes reveals key mediators of Theileria-induced leukocyte transformation.</title>
        <authorList>
            <person name="Hayashida K."/>
            <person name="Hara Y."/>
            <person name="Abe T."/>
            <person name="Yamasaki C."/>
            <person name="Toyoda A."/>
            <person name="Kosuge T."/>
            <person name="Suzuki Y."/>
            <person name="Sato Y."/>
            <person name="Kawashima S."/>
            <person name="Katayama T."/>
            <person name="Wakaguri H."/>
            <person name="Inoue N."/>
            <person name="Homma K."/>
            <person name="Tada-Umezaki M."/>
            <person name="Yagi Y."/>
            <person name="Fujii Y."/>
            <person name="Habara T."/>
            <person name="Kanehisa M."/>
            <person name="Watanabe H."/>
            <person name="Ito K."/>
            <person name="Gojobori T."/>
            <person name="Sugawara H."/>
            <person name="Imanishi T."/>
            <person name="Weir W."/>
            <person name="Gardner M."/>
            <person name="Pain A."/>
            <person name="Shiels B."/>
            <person name="Hattori M."/>
            <person name="Nene V."/>
            <person name="Sugimoto C."/>
        </authorList>
    </citation>
    <scope>NUCLEOTIDE SEQUENCE [LARGE SCALE GENOMIC DNA]</scope>
    <source>
        <strain evidence="2 3">Shintoku</strain>
    </source>
</reference>
<evidence type="ECO:0000256" key="1">
    <source>
        <dbReference type="SAM" id="SignalP"/>
    </source>
</evidence>
<feature type="chain" id="PRO_5003778538" description="Signal peptide containing protein" evidence="1">
    <location>
        <begin position="19"/>
        <end position="1269"/>
    </location>
</feature>
<gene>
    <name evidence="2" type="ORF">TOT_010000368</name>
</gene>
<evidence type="ECO:0000313" key="2">
    <source>
        <dbReference type="EMBL" id="BAM38901.1"/>
    </source>
</evidence>
<name>J4C2L5_THEOR</name>
<accession>J4C2L5</accession>
<protein>
    <recommendedName>
        <fullName evidence="4">Signal peptide containing protein</fullName>
    </recommendedName>
</protein>
<dbReference type="Proteomes" id="UP000003786">
    <property type="component" value="Chromosome 1"/>
</dbReference>
<dbReference type="KEGG" id="tot:TOT_010000368"/>
<dbReference type="InterPro" id="IPR007480">
    <property type="entry name" value="DUF529"/>
</dbReference>
<dbReference type="eggNOG" id="ENOG502T5SE">
    <property type="taxonomic scope" value="Eukaryota"/>
</dbReference>
<feature type="signal peptide" evidence="1">
    <location>
        <begin position="1"/>
        <end position="18"/>
    </location>
</feature>
<dbReference type="GeneID" id="20713292"/>
<dbReference type="VEuPathDB" id="PiroplasmaDB:TOT_010000368"/>
<dbReference type="OrthoDB" id="362334at2759"/>
<dbReference type="OMA" id="SEYFYYK"/>
<keyword evidence="1" id="KW-0732">Signal</keyword>
<dbReference type="RefSeq" id="XP_009689202.1">
    <property type="nucleotide sequence ID" value="XM_009690907.1"/>
</dbReference>
<sequence>MLVKALVLGFLAGSGVLAQQYVGLELNMLDDPAVVSSELDFVNYRVITHDVNPGFYVERVTQSGLQVWKSTKAGHRVTNALMFVNDLGPRLINLTLSVGEGQSQLLMFLYTLQGWVNFNEVNPFNIRVEEHEAEGTSVSPVNLANGEQYFSKDPREKEEKYADEPVVLDLSETVSDKFNYTFKYSVSKYTYDYKPKKGFYVMEIKEGNKKVWSKEKDQLATEIVADKQSDVYVSVRVYYLTSEKPKSLLYVNENGEWKLAENCAENSEEKVGEKGVKKEAVALGEYIKPIARSTQLDYAELPQPPLCRGCTYEIDGITHNVLYFSNDSKFHKFVDGGIAVFDLPNDCVATSSCFYTKNDRTLFVDLVFKKGEETKTKIFEKRAQSYREVTREEFDARLLKFKETPVVLDISKTKKGYTVETTLRNEIEYKFYEPSEGYVVRTVVDGEIKILEVSAYVLEVYVTNLGEDKRLMLILYQNGSFFKFEFYTFYPELGKWTRVSEYFYYKLIEEYSQNMKRRHPSLDISSLTTVPKFMYFSKNEALSHYSFHLRSGVVLSSVLDAGRMVWTPRYPNETCEFVCYNYKAKLLYIVSKADSKVRQYSYVKTGDKWSFITDEEFKKRFAFTYATNLTADIRNNFSTKFTVVENGNTFHITPKSGYLVTRLRYKDRTIWVGSDDLKCTSFFLTYGKYETYLFLDLLDSNMNTTTKYYKTTEGDLLKWRECGKSECRDDARKGLMKRSLSYKSQSETLKSESKSNEEPPVVKLSHLESKLASEGAKASVSLDNVSASPPNLSKLNDKEAMACANEVKVSVASAKEPKEAVKADSDSPMTPCSDEDFLDIEVEDRKTPGTLKMNEQVVKNKVPGAIEYLTGKEMSLPPLRYQERLAIANEPYNDVDLQTSASITIPLKRSSTEAESDEGKYRNKKVKFENDSANVEPDDKVKEDSEFEVLDSKGNLSSASTSIGISRNLSDIDVNNAYDFDNSEAFDFKNTYEQSVYKDYNSDYDYDYEEVNPPKAEGNYSDEAYKAYANEVAKVYAEDVANSNKYADEAYRAYSNQVAGSYAEEAYKAYANELANNNNADNVTTSNGYAEEAYNAYAGETANKVNVYDVDFSKKVTASGPRKVNAFNDLNNPEHLTKLGNFKSVEGVEGKSSFSNGVLFLQDLKSAGFGEFRDAREFGYEYLLFTPYPKHPVTELRDAHEVIWRSHSDQCLAVSVHLRAGFQTMVELFIRTGTEVVRRHFEFSGYRWLPMESEAYDRVCQLDAASKVH</sequence>
<keyword evidence="3" id="KW-1185">Reference proteome</keyword>
<dbReference type="AlphaFoldDB" id="J4C2L5"/>
<evidence type="ECO:0000313" key="3">
    <source>
        <dbReference type="Proteomes" id="UP000003786"/>
    </source>
</evidence>
<evidence type="ECO:0008006" key="4">
    <source>
        <dbReference type="Google" id="ProtNLM"/>
    </source>
</evidence>
<organism evidence="2 3">
    <name type="scientific">Theileria orientalis strain Shintoku</name>
    <dbReference type="NCBI Taxonomy" id="869250"/>
    <lineage>
        <taxon>Eukaryota</taxon>
        <taxon>Sar</taxon>
        <taxon>Alveolata</taxon>
        <taxon>Apicomplexa</taxon>
        <taxon>Aconoidasida</taxon>
        <taxon>Piroplasmida</taxon>
        <taxon>Theileriidae</taxon>
        <taxon>Theileria</taxon>
    </lineage>
</organism>